<reference evidence="1" key="1">
    <citation type="submission" date="2022-08" db="EMBL/GenBank/DDBJ databases">
        <authorList>
            <consortium name="DOE Joint Genome Institute"/>
            <person name="Min B."/>
            <person name="Riley R."/>
            <person name="Sierra-Patev S."/>
            <person name="Naranjo-Ortiz M."/>
            <person name="Looney B."/>
            <person name="Konkel Z."/>
            <person name="Slot J.C."/>
            <person name="Sakamoto Y."/>
            <person name="Steenwyk J.L."/>
            <person name="Rokas A."/>
            <person name="Carro J."/>
            <person name="Camarero S."/>
            <person name="Ferreira P."/>
            <person name="Molpeceres G."/>
            <person name="Ruiz-Duenas F.J."/>
            <person name="Serrano A."/>
            <person name="Henrissat B."/>
            <person name="Drula E."/>
            <person name="Hughes K.W."/>
            <person name="Mata J.L."/>
            <person name="Ishikawa N.K."/>
            <person name="Vargas-Isla R."/>
            <person name="Ushijima S."/>
            <person name="Smith C.A."/>
            <person name="Ahrendt S."/>
            <person name="Andreopoulos W."/>
            <person name="He G."/>
            <person name="Labutti K."/>
            <person name="Lipzen A."/>
            <person name="Ng V."/>
            <person name="Sandor L."/>
            <person name="Barry K."/>
            <person name="Martinez A.T."/>
            <person name="Xiao Y."/>
            <person name="Gibbons J.G."/>
            <person name="Terashima K."/>
            <person name="Hibbett D.S."/>
            <person name="Grigoriev I.V."/>
        </authorList>
    </citation>
    <scope>NUCLEOTIDE SEQUENCE</scope>
    <source>
        <strain evidence="1">TFB9207</strain>
    </source>
</reference>
<evidence type="ECO:0000313" key="2">
    <source>
        <dbReference type="Proteomes" id="UP001163846"/>
    </source>
</evidence>
<gene>
    <name evidence="1" type="ORF">F5878DRAFT_620236</name>
</gene>
<dbReference type="Proteomes" id="UP001163846">
    <property type="component" value="Unassembled WGS sequence"/>
</dbReference>
<proteinExistence type="predicted"/>
<dbReference type="AlphaFoldDB" id="A0AA38UEJ1"/>
<dbReference type="EMBL" id="MU806198">
    <property type="protein sequence ID" value="KAJ3838155.1"/>
    <property type="molecule type" value="Genomic_DNA"/>
</dbReference>
<comment type="caution">
    <text evidence="1">The sequence shown here is derived from an EMBL/GenBank/DDBJ whole genome shotgun (WGS) entry which is preliminary data.</text>
</comment>
<protein>
    <submittedName>
        <fullName evidence="1">Uncharacterized protein</fullName>
    </submittedName>
</protein>
<evidence type="ECO:0000313" key="1">
    <source>
        <dbReference type="EMBL" id="KAJ3838155.1"/>
    </source>
</evidence>
<keyword evidence="2" id="KW-1185">Reference proteome</keyword>
<sequence length="81" mass="9312">MCYILHIANEFTACGHQVVFRRQRIDCNSNACVLSNQHRIGHHDCHSTCRQSLMREQTWTSGRLLRPCDACYRSGNFSTPA</sequence>
<organism evidence="1 2">
    <name type="scientific">Lentinula raphanica</name>
    <dbReference type="NCBI Taxonomy" id="153919"/>
    <lineage>
        <taxon>Eukaryota</taxon>
        <taxon>Fungi</taxon>
        <taxon>Dikarya</taxon>
        <taxon>Basidiomycota</taxon>
        <taxon>Agaricomycotina</taxon>
        <taxon>Agaricomycetes</taxon>
        <taxon>Agaricomycetidae</taxon>
        <taxon>Agaricales</taxon>
        <taxon>Marasmiineae</taxon>
        <taxon>Omphalotaceae</taxon>
        <taxon>Lentinula</taxon>
    </lineage>
</organism>
<accession>A0AA38UEJ1</accession>
<name>A0AA38UEJ1_9AGAR</name>